<dbReference type="AlphaFoldDB" id="A0A9Q0W775"/>
<evidence type="ECO:0000256" key="1">
    <source>
        <dbReference type="SAM" id="SignalP"/>
    </source>
</evidence>
<proteinExistence type="predicted"/>
<keyword evidence="3" id="KW-1185">Reference proteome</keyword>
<protein>
    <submittedName>
        <fullName evidence="2">Uncharacterized protein</fullName>
    </submittedName>
</protein>
<reference evidence="2" key="1">
    <citation type="submission" date="2022-11" db="EMBL/GenBank/DDBJ databases">
        <authorList>
            <person name="Hyden B.L."/>
            <person name="Feng K."/>
            <person name="Yates T."/>
            <person name="Jawdy S."/>
            <person name="Smart L.B."/>
            <person name="Muchero W."/>
        </authorList>
    </citation>
    <scope>NUCLEOTIDE SEQUENCE</scope>
    <source>
        <tissue evidence="2">Shoot tip</tissue>
    </source>
</reference>
<dbReference type="Proteomes" id="UP001151752">
    <property type="component" value="Chromosome 19"/>
</dbReference>
<sequence>MASSKRCQNLTCFIAVLALVLTFAGSSQARPLPHMNVSGFQAQNSSFEATLRTLSAMLPKGVPLPPSGPNPGIN</sequence>
<feature type="signal peptide" evidence="1">
    <location>
        <begin position="1"/>
        <end position="29"/>
    </location>
</feature>
<gene>
    <name evidence="2" type="ORF">OIU74_024616</name>
</gene>
<organism evidence="2 3">
    <name type="scientific">Salix koriyanagi</name>
    <dbReference type="NCBI Taxonomy" id="2511006"/>
    <lineage>
        <taxon>Eukaryota</taxon>
        <taxon>Viridiplantae</taxon>
        <taxon>Streptophyta</taxon>
        <taxon>Embryophyta</taxon>
        <taxon>Tracheophyta</taxon>
        <taxon>Spermatophyta</taxon>
        <taxon>Magnoliopsida</taxon>
        <taxon>eudicotyledons</taxon>
        <taxon>Gunneridae</taxon>
        <taxon>Pentapetalae</taxon>
        <taxon>rosids</taxon>
        <taxon>fabids</taxon>
        <taxon>Malpighiales</taxon>
        <taxon>Salicaceae</taxon>
        <taxon>Saliceae</taxon>
        <taxon>Salix</taxon>
    </lineage>
</organism>
<evidence type="ECO:0000313" key="2">
    <source>
        <dbReference type="EMBL" id="KAJ6761974.1"/>
    </source>
</evidence>
<feature type="chain" id="PRO_5040120715" evidence="1">
    <location>
        <begin position="30"/>
        <end position="74"/>
    </location>
</feature>
<dbReference type="EMBL" id="JAPFFM010000005">
    <property type="protein sequence ID" value="KAJ6761974.1"/>
    <property type="molecule type" value="Genomic_DNA"/>
</dbReference>
<name>A0A9Q0W775_9ROSI</name>
<accession>A0A9Q0W775</accession>
<comment type="caution">
    <text evidence="2">The sequence shown here is derived from an EMBL/GenBank/DDBJ whole genome shotgun (WGS) entry which is preliminary data.</text>
</comment>
<reference evidence="2" key="2">
    <citation type="journal article" date="2023" name="Int. J. Mol. Sci.">
        <title>De Novo Assembly and Annotation of 11 Diverse Shrub Willow (Salix) Genomes Reveals Novel Gene Organization in Sex-Linked Regions.</title>
        <authorList>
            <person name="Hyden B."/>
            <person name="Feng K."/>
            <person name="Yates T.B."/>
            <person name="Jawdy S."/>
            <person name="Cereghino C."/>
            <person name="Smart L.B."/>
            <person name="Muchero W."/>
        </authorList>
    </citation>
    <scope>NUCLEOTIDE SEQUENCE</scope>
    <source>
        <tissue evidence="2">Shoot tip</tissue>
    </source>
</reference>
<evidence type="ECO:0000313" key="3">
    <source>
        <dbReference type="Proteomes" id="UP001151752"/>
    </source>
</evidence>
<keyword evidence="1" id="KW-0732">Signal</keyword>